<dbReference type="Proteomes" id="UP000239532">
    <property type="component" value="Unassembled WGS sequence"/>
</dbReference>
<comment type="caution">
    <text evidence="1">The sequence shown here is derived from an EMBL/GenBank/DDBJ whole genome shotgun (WGS) entry which is preliminary data.</text>
</comment>
<dbReference type="AlphaFoldDB" id="A0A2S9WRH6"/>
<gene>
    <name evidence="1" type="ORF">BST86_02765</name>
</gene>
<keyword evidence="2" id="KW-1185">Reference proteome</keyword>
<evidence type="ECO:0000313" key="1">
    <source>
        <dbReference type="EMBL" id="PRP66083.1"/>
    </source>
</evidence>
<proteinExistence type="predicted"/>
<sequence length="138" mass="16270">METNFEIIENYAVRLNGVHIDLHNNFDFKEILEFDDTVHIVFVKSDGEWVSKNEFKKLIFSHLHISFKKILKGSSSEFLEDQNTLSEITFFPKALRETNDAFMDHAKPNENDDIIYFFENGTIFRLNCEQIELLVEDC</sequence>
<accession>A0A2S9WRH6</accession>
<protein>
    <submittedName>
        <fullName evidence="1">Uncharacterized protein</fullName>
    </submittedName>
</protein>
<organism evidence="1 2">
    <name type="scientific">Nonlabens agnitus</name>
    <dbReference type="NCBI Taxonomy" id="870484"/>
    <lineage>
        <taxon>Bacteria</taxon>
        <taxon>Pseudomonadati</taxon>
        <taxon>Bacteroidota</taxon>
        <taxon>Flavobacteriia</taxon>
        <taxon>Flavobacteriales</taxon>
        <taxon>Flavobacteriaceae</taxon>
        <taxon>Nonlabens</taxon>
    </lineage>
</organism>
<evidence type="ECO:0000313" key="2">
    <source>
        <dbReference type="Proteomes" id="UP000239532"/>
    </source>
</evidence>
<reference evidence="1 2" key="1">
    <citation type="submission" date="2016-11" db="EMBL/GenBank/DDBJ databases">
        <title>Trade-off between light-utilization and light-protection in marine flavobacteria.</title>
        <authorList>
            <person name="Kumagai Y."/>
        </authorList>
    </citation>
    <scope>NUCLEOTIDE SEQUENCE [LARGE SCALE GENOMIC DNA]</scope>
    <source>
        <strain evidence="1 2">JCM 17109</strain>
    </source>
</reference>
<dbReference type="EMBL" id="MQUC01000003">
    <property type="protein sequence ID" value="PRP66083.1"/>
    <property type="molecule type" value="Genomic_DNA"/>
</dbReference>
<dbReference type="RefSeq" id="WP_105981933.1">
    <property type="nucleotide sequence ID" value="NZ_MQUC01000003.1"/>
</dbReference>
<dbReference type="OrthoDB" id="6400584at2"/>
<name>A0A2S9WRH6_9FLAO</name>